<dbReference type="Pfam" id="PF00641">
    <property type="entry name" value="Zn_ribbon_RanBP"/>
    <property type="match status" value="5"/>
</dbReference>
<dbReference type="OrthoDB" id="448072at2759"/>
<evidence type="ECO:0000313" key="8">
    <source>
        <dbReference type="Proteomes" id="UP001152797"/>
    </source>
</evidence>
<organism evidence="6">
    <name type="scientific">Cladocopium goreaui</name>
    <dbReference type="NCBI Taxonomy" id="2562237"/>
    <lineage>
        <taxon>Eukaryota</taxon>
        <taxon>Sar</taxon>
        <taxon>Alveolata</taxon>
        <taxon>Dinophyceae</taxon>
        <taxon>Suessiales</taxon>
        <taxon>Symbiodiniaceae</taxon>
        <taxon>Cladocopium</taxon>
    </lineage>
</organism>
<keyword evidence="3" id="KW-0862">Zinc</keyword>
<dbReference type="PANTHER" id="PTHR23111:SF40">
    <property type="entry name" value="RNA-BINDING PROTEIN INVOLVED IN HETEROCHROMATIN ASSEMBLY-RELATED"/>
    <property type="match status" value="1"/>
</dbReference>
<dbReference type="PROSITE" id="PS50199">
    <property type="entry name" value="ZF_RANBP2_2"/>
    <property type="match status" value="5"/>
</dbReference>
<dbReference type="PROSITE" id="PS01358">
    <property type="entry name" value="ZF_RANBP2_1"/>
    <property type="match status" value="5"/>
</dbReference>
<gene>
    <name evidence="6" type="ORF">C1SCF055_LOCUS9367</name>
</gene>
<comment type="caution">
    <text evidence="6">The sequence shown here is derived from an EMBL/GenBank/DDBJ whole genome shotgun (WGS) entry which is preliminary data.</text>
</comment>
<dbReference type="SUPFAM" id="SSF90209">
    <property type="entry name" value="Ran binding protein zinc finger-like"/>
    <property type="match status" value="5"/>
</dbReference>
<evidence type="ECO:0000256" key="4">
    <source>
        <dbReference type="PROSITE-ProRule" id="PRU00322"/>
    </source>
</evidence>
<dbReference type="Proteomes" id="UP001152797">
    <property type="component" value="Unassembled WGS sequence"/>
</dbReference>
<name>A0A9P1BZV7_9DINO</name>
<dbReference type="AlphaFoldDB" id="A0A9P1BZV7"/>
<accession>A0A9P1BZV7</accession>
<feature type="domain" description="RanBP2-type" evidence="5">
    <location>
        <begin position="181"/>
        <end position="210"/>
    </location>
</feature>
<dbReference type="SMART" id="SM00547">
    <property type="entry name" value="ZnF_RBZ"/>
    <property type="match status" value="5"/>
</dbReference>
<dbReference type="EMBL" id="CAMXCT030000646">
    <property type="protein sequence ID" value="CAL4768907.1"/>
    <property type="molecule type" value="Genomic_DNA"/>
</dbReference>
<keyword evidence="8" id="KW-1185">Reference proteome</keyword>
<reference evidence="6" key="1">
    <citation type="submission" date="2022-10" db="EMBL/GenBank/DDBJ databases">
        <authorList>
            <person name="Chen Y."/>
            <person name="Dougan E. K."/>
            <person name="Chan C."/>
            <person name="Rhodes N."/>
            <person name="Thang M."/>
        </authorList>
    </citation>
    <scope>NUCLEOTIDE SEQUENCE</scope>
</reference>
<keyword evidence="2 4" id="KW-0863">Zinc-finger</keyword>
<sequence length="272" mass="29322">MPPSPMRPGDWICAECNNHNYADKINCNRCGAPRPPDVSHPPSFAGKGAGVKGMRPGDWMCPSCGNHNYADKKNCNRCGLAKPLDVEAGAPGYGGYGAAVAPVQRASPYGFNGKIPKGQWNAMVQNAYAPVAAAAMSPVAAGKGAGGWVCPACTNYNYPHRTNCNKCGIPKETRISKAGLREGDWICLNCANHNYADKMQCNKCGMPKEQATQAPTKSFGKQEFREGDWQCPACANHNYASRTACNKCTMALAEVGWQSLKRLEPMKLRCRS</sequence>
<keyword evidence="1" id="KW-0479">Metal-binding</keyword>
<dbReference type="EMBL" id="CAMXCT010000646">
    <property type="protein sequence ID" value="CAI3981595.1"/>
    <property type="molecule type" value="Genomic_DNA"/>
</dbReference>
<feature type="domain" description="RanBP2-type" evidence="5">
    <location>
        <begin position="144"/>
        <end position="173"/>
    </location>
</feature>
<feature type="domain" description="RanBP2-type" evidence="5">
    <location>
        <begin position="225"/>
        <end position="248"/>
    </location>
</feature>
<reference evidence="7 8" key="2">
    <citation type="submission" date="2024-05" db="EMBL/GenBank/DDBJ databases">
        <authorList>
            <person name="Chen Y."/>
            <person name="Shah S."/>
            <person name="Dougan E. K."/>
            <person name="Thang M."/>
            <person name="Chan C."/>
        </authorList>
    </citation>
    <scope>NUCLEOTIDE SEQUENCE [LARGE SCALE GENOMIC DNA]</scope>
</reference>
<dbReference type="GO" id="GO:0003729">
    <property type="term" value="F:mRNA binding"/>
    <property type="evidence" value="ECO:0007669"/>
    <property type="project" value="TreeGrafter"/>
</dbReference>
<dbReference type="GO" id="GO:0008270">
    <property type="term" value="F:zinc ion binding"/>
    <property type="evidence" value="ECO:0007669"/>
    <property type="project" value="UniProtKB-KW"/>
</dbReference>
<evidence type="ECO:0000313" key="6">
    <source>
        <dbReference type="EMBL" id="CAI3981595.1"/>
    </source>
</evidence>
<dbReference type="PANTHER" id="PTHR23111">
    <property type="entry name" value="ZINC FINGER PROTEIN"/>
    <property type="match status" value="1"/>
</dbReference>
<evidence type="ECO:0000256" key="1">
    <source>
        <dbReference type="ARBA" id="ARBA00022723"/>
    </source>
</evidence>
<feature type="domain" description="RanBP2-type" evidence="5">
    <location>
        <begin position="7"/>
        <end position="36"/>
    </location>
</feature>
<dbReference type="InterPro" id="IPR036443">
    <property type="entry name" value="Znf_RanBP2_sf"/>
</dbReference>
<dbReference type="Gene3D" id="4.10.1060.10">
    <property type="entry name" value="Zinc finger, RanBP2-type"/>
    <property type="match status" value="5"/>
</dbReference>
<protein>
    <submittedName>
        <fullName evidence="7">RanBP2-type domain-containing protein</fullName>
    </submittedName>
</protein>
<proteinExistence type="predicted"/>
<dbReference type="InterPro" id="IPR001876">
    <property type="entry name" value="Znf_RanBP2"/>
</dbReference>
<evidence type="ECO:0000259" key="5">
    <source>
        <dbReference type="PROSITE" id="PS50199"/>
    </source>
</evidence>
<evidence type="ECO:0000256" key="3">
    <source>
        <dbReference type="ARBA" id="ARBA00022833"/>
    </source>
</evidence>
<evidence type="ECO:0000256" key="2">
    <source>
        <dbReference type="ARBA" id="ARBA00022771"/>
    </source>
</evidence>
<feature type="domain" description="RanBP2-type" evidence="5">
    <location>
        <begin position="55"/>
        <end position="84"/>
    </location>
</feature>
<dbReference type="EMBL" id="CAMXCT020000646">
    <property type="protein sequence ID" value="CAL1134970.1"/>
    <property type="molecule type" value="Genomic_DNA"/>
</dbReference>
<evidence type="ECO:0000313" key="7">
    <source>
        <dbReference type="EMBL" id="CAL4768907.1"/>
    </source>
</evidence>